<keyword evidence="5" id="KW-1185">Reference proteome</keyword>
<evidence type="ECO:0000256" key="1">
    <source>
        <dbReference type="ARBA" id="ARBA00022741"/>
    </source>
</evidence>
<comment type="caution">
    <text evidence="4">The sequence shown here is derived from an EMBL/GenBank/DDBJ whole genome shotgun (WGS) entry which is preliminary data.</text>
</comment>
<name>A0ABU8XRU9_9PROT</name>
<dbReference type="Pfam" id="PF00586">
    <property type="entry name" value="AIRS"/>
    <property type="match status" value="1"/>
</dbReference>
<protein>
    <submittedName>
        <fullName evidence="4">AIR synthase related protein</fullName>
    </submittedName>
</protein>
<dbReference type="Gene3D" id="3.30.1330.10">
    <property type="entry name" value="PurM-like, N-terminal domain"/>
    <property type="match status" value="1"/>
</dbReference>
<evidence type="ECO:0000313" key="5">
    <source>
        <dbReference type="Proteomes" id="UP001375743"/>
    </source>
</evidence>
<proteinExistence type="predicted"/>
<dbReference type="PANTHER" id="PTHR10256">
    <property type="entry name" value="SELENIDE, WATER DIKINASE"/>
    <property type="match status" value="1"/>
</dbReference>
<sequence>MGVAAQAVDRPALDAAVPGPAGDAGRAMTRVREAELGSGDDAAVPRPPREALLVQTADFFRAFVSDPRLFGRIAANHALDDVCAMGAKPRTALAIAPLPPAGDTILGEDLCQMPKGGLEAVGVRPVGGHGAACPIGEPADPKLLAGSS</sequence>
<dbReference type="Proteomes" id="UP001375743">
    <property type="component" value="Unassembled WGS sequence"/>
</dbReference>
<keyword evidence="1" id="KW-0547">Nucleotide-binding</keyword>
<dbReference type="InterPro" id="IPR016188">
    <property type="entry name" value="PurM-like_N"/>
</dbReference>
<reference evidence="4 5" key="1">
    <citation type="submission" date="2024-01" db="EMBL/GenBank/DDBJ databases">
        <title>Multi-omics insights into the function and evolution of sodium benzoate biodegradation pathways in Benzoatithermus flavus gen. nov., sp. nov. from hot spring.</title>
        <authorList>
            <person name="Hu C.-J."/>
            <person name="Li W.-J."/>
        </authorList>
    </citation>
    <scope>NUCLEOTIDE SEQUENCE [LARGE SCALE GENOMIC DNA]</scope>
    <source>
        <strain evidence="4 5">SYSU G07066</strain>
    </source>
</reference>
<gene>
    <name evidence="4" type="ORF">U1T56_12365</name>
</gene>
<dbReference type="InterPro" id="IPR004536">
    <property type="entry name" value="SPS/SelD"/>
</dbReference>
<dbReference type="EMBL" id="JBBLZC010000011">
    <property type="protein sequence ID" value="MEK0083948.1"/>
    <property type="molecule type" value="Genomic_DNA"/>
</dbReference>
<evidence type="ECO:0000256" key="2">
    <source>
        <dbReference type="ARBA" id="ARBA00022840"/>
    </source>
</evidence>
<evidence type="ECO:0000313" key="4">
    <source>
        <dbReference type="EMBL" id="MEK0083948.1"/>
    </source>
</evidence>
<dbReference type="SUPFAM" id="SSF55326">
    <property type="entry name" value="PurM N-terminal domain-like"/>
    <property type="match status" value="1"/>
</dbReference>
<feature type="domain" description="PurM-like N-terminal" evidence="3">
    <location>
        <begin position="39"/>
        <end position="132"/>
    </location>
</feature>
<organism evidence="4 5">
    <name type="scientific">Benzoatithermus flavus</name>
    <dbReference type="NCBI Taxonomy" id="3108223"/>
    <lineage>
        <taxon>Bacteria</taxon>
        <taxon>Pseudomonadati</taxon>
        <taxon>Pseudomonadota</taxon>
        <taxon>Alphaproteobacteria</taxon>
        <taxon>Geminicoccales</taxon>
        <taxon>Geminicoccaceae</taxon>
        <taxon>Benzoatithermus</taxon>
    </lineage>
</organism>
<keyword evidence="2" id="KW-0067">ATP-binding</keyword>
<dbReference type="InterPro" id="IPR036921">
    <property type="entry name" value="PurM-like_N_sf"/>
</dbReference>
<evidence type="ECO:0000259" key="3">
    <source>
        <dbReference type="Pfam" id="PF00586"/>
    </source>
</evidence>
<accession>A0ABU8XRU9</accession>
<dbReference type="PANTHER" id="PTHR10256:SF0">
    <property type="entry name" value="INACTIVE SELENIDE, WATER DIKINASE-LIKE PROTEIN-RELATED"/>
    <property type="match status" value="1"/>
</dbReference>